<name>A0A235EIU9_9BURK</name>
<evidence type="ECO:0000313" key="3">
    <source>
        <dbReference type="Proteomes" id="UP000215441"/>
    </source>
</evidence>
<comment type="caution">
    <text evidence="2">The sequence shown here is derived from an EMBL/GenBank/DDBJ whole genome shotgun (WGS) entry which is preliminary data.</text>
</comment>
<dbReference type="GO" id="GO:0003677">
    <property type="term" value="F:DNA binding"/>
    <property type="evidence" value="ECO:0007669"/>
    <property type="project" value="InterPro"/>
</dbReference>
<accession>A0A235EIU9</accession>
<evidence type="ECO:0000259" key="1">
    <source>
        <dbReference type="PROSITE" id="PS50943"/>
    </source>
</evidence>
<gene>
    <name evidence="2" type="ORF">CBY09_19180</name>
</gene>
<dbReference type="CDD" id="cd00093">
    <property type="entry name" value="HTH_XRE"/>
    <property type="match status" value="1"/>
</dbReference>
<dbReference type="OrthoDB" id="8565732at2"/>
<dbReference type="Proteomes" id="UP000215441">
    <property type="component" value="Unassembled WGS sequence"/>
</dbReference>
<organism evidence="2 3">
    <name type="scientific">Acidovorax kalamii</name>
    <dbReference type="NCBI Taxonomy" id="2004485"/>
    <lineage>
        <taxon>Bacteria</taxon>
        <taxon>Pseudomonadati</taxon>
        <taxon>Pseudomonadota</taxon>
        <taxon>Betaproteobacteria</taxon>
        <taxon>Burkholderiales</taxon>
        <taxon>Comamonadaceae</taxon>
        <taxon>Acidovorax</taxon>
    </lineage>
</organism>
<evidence type="ECO:0000313" key="2">
    <source>
        <dbReference type="EMBL" id="OYD48924.1"/>
    </source>
</evidence>
<keyword evidence="3" id="KW-1185">Reference proteome</keyword>
<dbReference type="EMBL" id="NOIG01000011">
    <property type="protein sequence ID" value="OYD48924.1"/>
    <property type="molecule type" value="Genomic_DNA"/>
</dbReference>
<feature type="domain" description="HTH cro/C1-type" evidence="1">
    <location>
        <begin position="21"/>
        <end position="45"/>
    </location>
</feature>
<dbReference type="AlphaFoldDB" id="A0A235EIU9"/>
<dbReference type="Gene3D" id="1.10.260.40">
    <property type="entry name" value="lambda repressor-like DNA-binding domains"/>
    <property type="match status" value="1"/>
</dbReference>
<dbReference type="InterPro" id="IPR001387">
    <property type="entry name" value="Cro/C1-type_HTH"/>
</dbReference>
<protein>
    <submittedName>
        <fullName evidence="2">Transcriptional regulator</fullName>
    </submittedName>
</protein>
<dbReference type="InterPro" id="IPR010982">
    <property type="entry name" value="Lambda_DNA-bd_dom_sf"/>
</dbReference>
<dbReference type="PROSITE" id="PS50943">
    <property type="entry name" value="HTH_CROC1"/>
    <property type="match status" value="1"/>
</dbReference>
<reference evidence="2 3" key="1">
    <citation type="submission" date="2017-07" db="EMBL/GenBank/DDBJ databases">
        <title>Acidovorax KNDSW TSA 6 genome sequence and assembly.</title>
        <authorList>
            <person name="Mayilraj S."/>
        </authorList>
    </citation>
    <scope>NUCLEOTIDE SEQUENCE [LARGE SCALE GENOMIC DNA]</scope>
    <source>
        <strain evidence="2 3">KNDSW-TSA6</strain>
    </source>
</reference>
<proteinExistence type="predicted"/>
<sequence length="101" mass="10525">MSQPPRPALALAMPVPTGDQLKAARTAAGLSQAQAAELMGYPLQTGSRGGVQSRTWQALESMSDERNMQGPVFAMFLLLTGQHPDFVLAARPADGGDSATG</sequence>
<dbReference type="SUPFAM" id="SSF47413">
    <property type="entry name" value="lambda repressor-like DNA-binding domains"/>
    <property type="match status" value="1"/>
</dbReference>